<dbReference type="Pfam" id="PF13458">
    <property type="entry name" value="Peripla_BP_6"/>
    <property type="match status" value="1"/>
</dbReference>
<reference evidence="4 5" key="1">
    <citation type="submission" date="2018-09" db="EMBL/GenBank/DDBJ databases">
        <title>Draft genome of Simplicispira sp. NY-02.</title>
        <authorList>
            <person name="Im W.T."/>
        </authorList>
    </citation>
    <scope>NUCLEOTIDE SEQUENCE [LARGE SCALE GENOMIC DNA]</scope>
    <source>
        <strain evidence="4 5">NY-02</strain>
    </source>
</reference>
<feature type="domain" description="Leucine-binding protein" evidence="3">
    <location>
        <begin position="3"/>
        <end position="108"/>
    </location>
</feature>
<comment type="similarity">
    <text evidence="1">Belongs to the leucine-binding protein family.</text>
</comment>
<dbReference type="AlphaFoldDB" id="A0A398CGB6"/>
<evidence type="ECO:0000259" key="3">
    <source>
        <dbReference type="Pfam" id="PF13458"/>
    </source>
</evidence>
<dbReference type="PANTHER" id="PTHR47235:SF1">
    <property type="entry name" value="BLR6548 PROTEIN"/>
    <property type="match status" value="1"/>
</dbReference>
<dbReference type="InterPro" id="IPR028081">
    <property type="entry name" value="Leu-bd"/>
</dbReference>
<evidence type="ECO:0000313" key="4">
    <source>
        <dbReference type="EMBL" id="RID99110.1"/>
    </source>
</evidence>
<dbReference type="EMBL" id="QXJC01000001">
    <property type="protein sequence ID" value="RID99110.1"/>
    <property type="molecule type" value="Genomic_DNA"/>
</dbReference>
<evidence type="ECO:0000256" key="2">
    <source>
        <dbReference type="ARBA" id="ARBA00022729"/>
    </source>
</evidence>
<accession>A0A398CGB6</accession>
<name>A0A398CGB6_9BURK</name>
<evidence type="ECO:0000256" key="1">
    <source>
        <dbReference type="ARBA" id="ARBA00010062"/>
    </source>
</evidence>
<protein>
    <recommendedName>
        <fullName evidence="3">Leucine-binding protein domain-containing protein</fullName>
    </recommendedName>
</protein>
<dbReference type="OrthoDB" id="9777352at2"/>
<dbReference type="SUPFAM" id="SSF53822">
    <property type="entry name" value="Periplasmic binding protein-like I"/>
    <property type="match status" value="1"/>
</dbReference>
<comment type="caution">
    <text evidence="4">The sequence shown here is derived from an EMBL/GenBank/DDBJ whole genome shotgun (WGS) entry which is preliminary data.</text>
</comment>
<dbReference type="Gene3D" id="3.40.50.2300">
    <property type="match status" value="2"/>
</dbReference>
<keyword evidence="2" id="KW-0732">Signal</keyword>
<dbReference type="InterPro" id="IPR028082">
    <property type="entry name" value="Peripla_BP_I"/>
</dbReference>
<dbReference type="Proteomes" id="UP000266302">
    <property type="component" value="Unassembled WGS sequence"/>
</dbReference>
<sequence length="123" mass="13275">MGTQSTIQALGPDGVGVVVTSVVPFPWSQSLPVAQEYRELLKKAGMQETVSFIGLEVFINAKVLVEGLRCAGKDLTRPRFIQALESLQQFDVGGFEVNFGKGVRQGSRFVDLTIVGAGGKFTR</sequence>
<organism evidence="4 5">
    <name type="scientific">Simplicispira hankyongi</name>
    <dbReference type="NCBI Taxonomy" id="2315688"/>
    <lineage>
        <taxon>Bacteria</taxon>
        <taxon>Pseudomonadati</taxon>
        <taxon>Pseudomonadota</taxon>
        <taxon>Betaproteobacteria</taxon>
        <taxon>Burkholderiales</taxon>
        <taxon>Comamonadaceae</taxon>
        <taxon>Simplicispira</taxon>
    </lineage>
</organism>
<evidence type="ECO:0000313" key="5">
    <source>
        <dbReference type="Proteomes" id="UP000266302"/>
    </source>
</evidence>
<gene>
    <name evidence="4" type="ORF">D3F03_01275</name>
</gene>
<keyword evidence="5" id="KW-1185">Reference proteome</keyword>
<proteinExistence type="inferred from homology"/>
<dbReference type="PANTHER" id="PTHR47235">
    <property type="entry name" value="BLR6548 PROTEIN"/>
    <property type="match status" value="1"/>
</dbReference>